<dbReference type="SUPFAM" id="SSF109604">
    <property type="entry name" value="HD-domain/PDEase-like"/>
    <property type="match status" value="1"/>
</dbReference>
<dbReference type="NCBIfam" id="TIGR00277">
    <property type="entry name" value="HDIG"/>
    <property type="match status" value="1"/>
</dbReference>
<keyword evidence="4" id="KW-0479">Metal-binding</keyword>
<dbReference type="Pfam" id="PF00270">
    <property type="entry name" value="DEAD"/>
    <property type="match status" value="1"/>
</dbReference>
<name>A0A644U873_9ZZZZ</name>
<dbReference type="AlphaFoldDB" id="A0A644U873"/>
<dbReference type="InterPro" id="IPR027417">
    <property type="entry name" value="P-loop_NTPase"/>
</dbReference>
<dbReference type="SUPFAM" id="SSF52540">
    <property type="entry name" value="P-loop containing nucleoside triphosphate hydrolases"/>
    <property type="match status" value="1"/>
</dbReference>
<comment type="caution">
    <text evidence="11">The sequence shown here is derived from an EMBL/GenBank/DDBJ whole genome shotgun (WGS) entry which is preliminary data.</text>
</comment>
<dbReference type="GO" id="GO:0016787">
    <property type="term" value="F:hydrolase activity"/>
    <property type="evidence" value="ECO:0007669"/>
    <property type="project" value="UniProtKB-KW"/>
</dbReference>
<dbReference type="GO" id="GO:0003676">
    <property type="term" value="F:nucleic acid binding"/>
    <property type="evidence" value="ECO:0007669"/>
    <property type="project" value="InterPro"/>
</dbReference>
<dbReference type="EC" id="3.1.-.-" evidence="11"/>
<keyword evidence="9" id="KW-0051">Antiviral defense</keyword>
<evidence type="ECO:0000256" key="1">
    <source>
        <dbReference type="ARBA" id="ARBA00006847"/>
    </source>
</evidence>
<organism evidence="11">
    <name type="scientific">bioreactor metagenome</name>
    <dbReference type="NCBI Taxonomy" id="1076179"/>
    <lineage>
        <taxon>unclassified sequences</taxon>
        <taxon>metagenomes</taxon>
        <taxon>ecological metagenomes</taxon>
    </lineage>
</organism>
<evidence type="ECO:0000259" key="10">
    <source>
        <dbReference type="PROSITE" id="PS51643"/>
    </source>
</evidence>
<dbReference type="InterPro" id="IPR006675">
    <property type="entry name" value="HDIG_dom"/>
</dbReference>
<dbReference type="InterPro" id="IPR006483">
    <property type="entry name" value="CRISPR-assoc_Cas3_HD"/>
</dbReference>
<sequence length="713" mass="80399">MTNLDHTLAKGEENGRVTLVQHLSEVALLAEKVAQHLGLNVSIARKGAILHDIGKASSIFQNTLKKNFQRPPGFLFRHELASLFFISILNEEEKYPVIDMIVAHHKSIYKDAGGKGLLDLDENEPEVFEKHIKGFDVWSKNALSILEHFNIKTKPISVDQAKESFYEVVDYCQSKKYGYSQWKGVLIAADHLASAMSGYIKPLEQRLFVVPDLSYYHSRQSAIYPLSLISTDDKRKHTLVTAPTGAGKTDFLIRRCTGRMFYTLPFQASINAMYERIKGDLNNTDADVRLQHAASSIKLENGTVIEKILQRHIGASVKVLTPHQMASLVFGTKGYEAMIADIKGSDIILDEIHTYSETTQAIVLKIVEILCNIGCRVHIGTATMPSVLYNRLVEILGGADTIYEVKLSDKVLDTFNRHIVHKADSMESLSNVIDEAIQQNQKILLVCNQVKRAQSLFNNLSERYPHVGKMLVHSRFKRGVRSQLESDLRNIYNNSTEACLVVSTQVVEVSLDISFDLMVTECAPVDALIQRFGRINRKRSNETIGKYKPIYVLAPPSEKTEALPYGLEVLQRTYEALPNGNLMKERLAQSMIDTVYPSIEFVNIDLNAVFKEGKWMIKELWHNSKSALLETLDIDSVACIDEADKELYDTSPYEEQAKMEIPVSYRSVGYRGLDKSDNGSKPFVIPSKAYDKDLGFLVDFAKPEFYNVSLRFI</sequence>
<evidence type="ECO:0000256" key="4">
    <source>
        <dbReference type="ARBA" id="ARBA00022723"/>
    </source>
</evidence>
<dbReference type="GO" id="GO:0005829">
    <property type="term" value="C:cytosol"/>
    <property type="evidence" value="ECO:0007669"/>
    <property type="project" value="TreeGrafter"/>
</dbReference>
<comment type="similarity">
    <text evidence="1">In the N-terminal section; belongs to the CRISPR-associated nuclease Cas3-HD family.</text>
</comment>
<dbReference type="GO" id="GO:0003724">
    <property type="term" value="F:RNA helicase activity"/>
    <property type="evidence" value="ECO:0007669"/>
    <property type="project" value="TreeGrafter"/>
</dbReference>
<dbReference type="CDD" id="cd09641">
    <property type="entry name" value="Cas3''_I"/>
    <property type="match status" value="1"/>
</dbReference>
<evidence type="ECO:0000256" key="3">
    <source>
        <dbReference type="ARBA" id="ARBA00022722"/>
    </source>
</evidence>
<dbReference type="SMART" id="SM00490">
    <property type="entry name" value="HELICc"/>
    <property type="match status" value="1"/>
</dbReference>
<comment type="similarity">
    <text evidence="2">In the central section; belongs to the CRISPR-associated helicase Cas3 family.</text>
</comment>
<dbReference type="NCBIfam" id="TIGR01587">
    <property type="entry name" value="cas3_core"/>
    <property type="match status" value="1"/>
</dbReference>
<protein>
    <submittedName>
        <fullName evidence="11">Ribonuclease Y</fullName>
        <ecNumber evidence="11">3.1.-.-</ecNumber>
    </submittedName>
</protein>
<keyword evidence="8" id="KW-0067">ATP-binding</keyword>
<dbReference type="Gene3D" id="1.10.3210.30">
    <property type="match status" value="1"/>
</dbReference>
<dbReference type="GO" id="GO:0004518">
    <property type="term" value="F:nuclease activity"/>
    <property type="evidence" value="ECO:0007669"/>
    <property type="project" value="UniProtKB-KW"/>
</dbReference>
<evidence type="ECO:0000313" key="11">
    <source>
        <dbReference type="EMBL" id="MPL75147.1"/>
    </source>
</evidence>
<dbReference type="InterPro" id="IPR050079">
    <property type="entry name" value="DEAD_box_RNA_helicase"/>
</dbReference>
<dbReference type="GO" id="GO:0005524">
    <property type="term" value="F:ATP binding"/>
    <property type="evidence" value="ECO:0007669"/>
    <property type="project" value="UniProtKB-KW"/>
</dbReference>
<dbReference type="Gene3D" id="3.40.50.300">
    <property type="entry name" value="P-loop containing nucleotide triphosphate hydrolases"/>
    <property type="match status" value="2"/>
</dbReference>
<evidence type="ECO:0000256" key="7">
    <source>
        <dbReference type="ARBA" id="ARBA00022806"/>
    </source>
</evidence>
<evidence type="ECO:0000256" key="5">
    <source>
        <dbReference type="ARBA" id="ARBA00022741"/>
    </source>
</evidence>
<dbReference type="InterPro" id="IPR006474">
    <property type="entry name" value="Helicase_Cas3_CRISPR-ass_core"/>
</dbReference>
<dbReference type="Pfam" id="PF01966">
    <property type="entry name" value="HD"/>
    <property type="match status" value="1"/>
</dbReference>
<dbReference type="InterPro" id="IPR011545">
    <property type="entry name" value="DEAD/DEAH_box_helicase_dom"/>
</dbReference>
<evidence type="ECO:0000256" key="9">
    <source>
        <dbReference type="ARBA" id="ARBA00023118"/>
    </source>
</evidence>
<evidence type="ECO:0000256" key="6">
    <source>
        <dbReference type="ARBA" id="ARBA00022801"/>
    </source>
</evidence>
<dbReference type="GO" id="GO:0046872">
    <property type="term" value="F:metal ion binding"/>
    <property type="evidence" value="ECO:0007669"/>
    <property type="project" value="UniProtKB-KW"/>
</dbReference>
<dbReference type="NCBIfam" id="TIGR01596">
    <property type="entry name" value="cas3_HD"/>
    <property type="match status" value="1"/>
</dbReference>
<evidence type="ECO:0000256" key="8">
    <source>
        <dbReference type="ARBA" id="ARBA00022840"/>
    </source>
</evidence>
<reference evidence="11" key="1">
    <citation type="submission" date="2019-08" db="EMBL/GenBank/DDBJ databases">
        <authorList>
            <person name="Kucharzyk K."/>
            <person name="Murdoch R.W."/>
            <person name="Higgins S."/>
            <person name="Loffler F."/>
        </authorList>
    </citation>
    <scope>NUCLEOTIDE SEQUENCE</scope>
</reference>
<dbReference type="EMBL" id="VSSQ01000086">
    <property type="protein sequence ID" value="MPL75147.1"/>
    <property type="molecule type" value="Genomic_DNA"/>
</dbReference>
<dbReference type="InterPro" id="IPR038257">
    <property type="entry name" value="CRISPR-assoc_Cas3_HD_sf"/>
</dbReference>
<keyword evidence="3" id="KW-0540">Nuclease</keyword>
<evidence type="ECO:0000256" key="2">
    <source>
        <dbReference type="ARBA" id="ARBA00009046"/>
    </source>
</evidence>
<dbReference type="GO" id="GO:0051607">
    <property type="term" value="P:defense response to virus"/>
    <property type="evidence" value="ECO:0007669"/>
    <property type="project" value="UniProtKB-KW"/>
</dbReference>
<proteinExistence type="inferred from homology"/>
<accession>A0A644U873</accession>
<keyword evidence="6 11" id="KW-0378">Hydrolase</keyword>
<gene>
    <name evidence="11" type="primary">rny_11</name>
    <name evidence="11" type="ORF">SDC9_20968</name>
</gene>
<dbReference type="PROSITE" id="PS51643">
    <property type="entry name" value="HD_CAS3"/>
    <property type="match status" value="1"/>
</dbReference>
<dbReference type="PANTHER" id="PTHR47959:SF16">
    <property type="entry name" value="CRISPR-ASSOCIATED NUCLEASE_HELICASE CAS3-RELATED"/>
    <property type="match status" value="1"/>
</dbReference>
<keyword evidence="7" id="KW-0347">Helicase</keyword>
<dbReference type="InterPro" id="IPR006674">
    <property type="entry name" value="HD_domain"/>
</dbReference>
<dbReference type="InterPro" id="IPR054712">
    <property type="entry name" value="Cas3-like_dom"/>
</dbReference>
<dbReference type="PANTHER" id="PTHR47959">
    <property type="entry name" value="ATP-DEPENDENT RNA HELICASE RHLE-RELATED"/>
    <property type="match status" value="1"/>
</dbReference>
<dbReference type="InterPro" id="IPR001650">
    <property type="entry name" value="Helicase_C-like"/>
</dbReference>
<feature type="domain" description="HD Cas3-type" evidence="10">
    <location>
        <begin position="12"/>
        <end position="192"/>
    </location>
</feature>
<keyword evidence="5" id="KW-0547">Nucleotide-binding</keyword>
<dbReference type="Pfam" id="PF22590">
    <property type="entry name" value="Cas3-like_C_2"/>
    <property type="match status" value="1"/>
</dbReference>